<comment type="caution">
    <text evidence="3">The sequence shown here is derived from an EMBL/GenBank/DDBJ whole genome shotgun (WGS) entry which is preliminary data.</text>
</comment>
<feature type="domain" description="Transposase IS66 central" evidence="2">
    <location>
        <begin position="2"/>
        <end position="40"/>
    </location>
</feature>
<dbReference type="InterPro" id="IPR004291">
    <property type="entry name" value="Transposase_IS66_central"/>
</dbReference>
<protein>
    <recommendedName>
        <fullName evidence="2">Transposase IS66 central domain-containing protein</fullName>
    </recommendedName>
</protein>
<keyword evidence="1" id="KW-0472">Membrane</keyword>
<dbReference type="PANTHER" id="PTHR33678">
    <property type="entry name" value="BLL1576 PROTEIN"/>
    <property type="match status" value="1"/>
</dbReference>
<keyword evidence="1" id="KW-0812">Transmembrane</keyword>
<dbReference type="Proteomes" id="UP000283589">
    <property type="component" value="Unassembled WGS sequence"/>
</dbReference>
<dbReference type="AlphaFoldDB" id="A0A412X2L3"/>
<reference evidence="3 4" key="1">
    <citation type="submission" date="2018-08" db="EMBL/GenBank/DDBJ databases">
        <title>A genome reference for cultivated species of the human gut microbiota.</title>
        <authorList>
            <person name="Zou Y."/>
            <person name="Xue W."/>
            <person name="Luo G."/>
        </authorList>
    </citation>
    <scope>NUCLEOTIDE SEQUENCE [LARGE SCALE GENOMIC DNA]</scope>
    <source>
        <strain evidence="3 4">AF14-49</strain>
    </source>
</reference>
<evidence type="ECO:0000313" key="4">
    <source>
        <dbReference type="Proteomes" id="UP000283589"/>
    </source>
</evidence>
<name>A0A412X2L3_9BACT</name>
<dbReference type="PANTHER" id="PTHR33678:SF1">
    <property type="entry name" value="BLL1576 PROTEIN"/>
    <property type="match status" value="1"/>
</dbReference>
<keyword evidence="1" id="KW-1133">Transmembrane helix</keyword>
<feature type="transmembrane region" description="Helical" evidence="1">
    <location>
        <begin position="31"/>
        <end position="50"/>
    </location>
</feature>
<dbReference type="Pfam" id="PF03050">
    <property type="entry name" value="DDE_Tnp_IS66"/>
    <property type="match status" value="1"/>
</dbReference>
<gene>
    <name evidence="3" type="ORF">DWW18_06885</name>
</gene>
<evidence type="ECO:0000256" key="1">
    <source>
        <dbReference type="SAM" id="Phobius"/>
    </source>
</evidence>
<dbReference type="EMBL" id="QRZA01000006">
    <property type="protein sequence ID" value="RGV34815.1"/>
    <property type="molecule type" value="Genomic_DNA"/>
</dbReference>
<evidence type="ECO:0000259" key="2">
    <source>
        <dbReference type="Pfam" id="PF03050"/>
    </source>
</evidence>
<organism evidence="3 4">
    <name type="scientific">Butyricimonas virosa</name>
    <dbReference type="NCBI Taxonomy" id="544645"/>
    <lineage>
        <taxon>Bacteria</taxon>
        <taxon>Pseudomonadati</taxon>
        <taxon>Bacteroidota</taxon>
        <taxon>Bacteroidia</taxon>
        <taxon>Bacteroidales</taxon>
        <taxon>Odoribacteraceae</taxon>
        <taxon>Butyricimonas</taxon>
    </lineage>
</organism>
<sequence length="58" mass="6517">MHRFLNDGRINIGNNLIENAIRLLALGRKNYLFCGNDASAYLAAIIYSLIGTYRTRDG</sequence>
<proteinExistence type="predicted"/>
<accession>A0A412X2L3</accession>
<evidence type="ECO:0000313" key="3">
    <source>
        <dbReference type="EMBL" id="RGV34815.1"/>
    </source>
</evidence>
<dbReference type="InterPro" id="IPR052344">
    <property type="entry name" value="Transposase-related"/>
</dbReference>